<dbReference type="Proteomes" id="UP001218218">
    <property type="component" value="Unassembled WGS sequence"/>
</dbReference>
<dbReference type="PROSITE" id="PS50231">
    <property type="entry name" value="RICIN_B_LECTIN"/>
    <property type="match status" value="1"/>
</dbReference>
<dbReference type="CDD" id="cd00161">
    <property type="entry name" value="beta-trefoil_Ricin-like"/>
    <property type="match status" value="1"/>
</dbReference>
<evidence type="ECO:0000313" key="13">
    <source>
        <dbReference type="EMBL" id="KAJ7347286.1"/>
    </source>
</evidence>
<dbReference type="SMART" id="SM00458">
    <property type="entry name" value="RICIN"/>
    <property type="match status" value="1"/>
</dbReference>
<evidence type="ECO:0000313" key="14">
    <source>
        <dbReference type="Proteomes" id="UP001218218"/>
    </source>
</evidence>
<dbReference type="InterPro" id="IPR035992">
    <property type="entry name" value="Ricin_B-like_lectins"/>
</dbReference>
<dbReference type="GO" id="GO:0016810">
    <property type="term" value="F:hydrolase activity, acting on carbon-nitrogen (but not peptide) bonds"/>
    <property type="evidence" value="ECO:0007669"/>
    <property type="project" value="InterPro"/>
</dbReference>
<dbReference type="PANTHER" id="PTHR46471:SF2">
    <property type="entry name" value="CHITIN DEACETYLASE-RELATED"/>
    <property type="match status" value="1"/>
</dbReference>
<keyword evidence="7" id="KW-0378">Hydrolase</keyword>
<feature type="domain" description="NodB homology" evidence="12">
    <location>
        <begin position="61"/>
        <end position="246"/>
    </location>
</feature>
<evidence type="ECO:0000256" key="11">
    <source>
        <dbReference type="ARBA" id="ARBA00023316"/>
    </source>
</evidence>
<evidence type="ECO:0000256" key="4">
    <source>
        <dbReference type="ARBA" id="ARBA00022622"/>
    </source>
</evidence>
<evidence type="ECO:0000256" key="2">
    <source>
        <dbReference type="ARBA" id="ARBA00004609"/>
    </source>
</evidence>
<comment type="subcellular location">
    <subcellularLocation>
        <location evidence="2">Cell membrane</location>
        <topology evidence="2">Lipid-anchor</topology>
        <topology evidence="2">GPI-anchor</topology>
    </subcellularLocation>
</comment>
<dbReference type="PANTHER" id="PTHR46471">
    <property type="entry name" value="CHITIN DEACETYLASE"/>
    <property type="match status" value="1"/>
</dbReference>
<evidence type="ECO:0000256" key="1">
    <source>
        <dbReference type="ARBA" id="ARBA00001941"/>
    </source>
</evidence>
<sequence>MQLVKVSKDRAACASRTHSTSLSVMSRLVFSTLLAASAVWAHPHLEYRATPQVYDACINANDIALTFDDGPWIFLRSISDQFTAAGAKATFFMNGNNFDCIYNPDRIGDVQYAFAAGHQIGSHTWSHADLTELSTPQIQDAMFRMEEAFSRILGIKPAFMRPPFGDFNDNIQSIAAARGQSLALWDWDTGDADGNTTAQSEAVYNDVANAKVKNALILEHETEETTNNTLVPFAIKLFQSKGYNLVTMAECEGVDPYQAIGVPQQPSASWTCDGTPDPGAACGGSITCETGTPVFSSTTTAPSGPTPTATFIHPTANTAKCLTAASNTDGAAVEIEDCVSGGSTTQGWTVSGSNLQIFGSKCLDVTNGVATDGNKMQIWTCAAGNTNQMWTLSGSTIQWSAHSSCLDLTDGSVTNGNLVQIWACTAGPNQQWTRTAGGVAR</sequence>
<keyword evidence="14" id="KW-1185">Reference proteome</keyword>
<dbReference type="GO" id="GO:0071555">
    <property type="term" value="P:cell wall organization"/>
    <property type="evidence" value="ECO:0007669"/>
    <property type="project" value="UniProtKB-KW"/>
</dbReference>
<dbReference type="InterPro" id="IPR011330">
    <property type="entry name" value="Glyco_hydro/deAcase_b/a-brl"/>
</dbReference>
<comment type="caution">
    <text evidence="13">The sequence shown here is derived from an EMBL/GenBank/DDBJ whole genome shotgun (WGS) entry which is preliminary data.</text>
</comment>
<dbReference type="AlphaFoldDB" id="A0AAD7A0T9"/>
<dbReference type="SUPFAM" id="SSF50370">
    <property type="entry name" value="Ricin B-like lectins"/>
    <property type="match status" value="1"/>
</dbReference>
<evidence type="ECO:0000256" key="10">
    <source>
        <dbReference type="ARBA" id="ARBA00023288"/>
    </source>
</evidence>
<keyword evidence="4" id="KW-0336">GPI-anchor</keyword>
<keyword evidence="4" id="KW-0325">Glycoprotein</keyword>
<dbReference type="Pfam" id="PF01522">
    <property type="entry name" value="Polysacc_deac_1"/>
    <property type="match status" value="1"/>
</dbReference>
<keyword evidence="9" id="KW-0119">Carbohydrate metabolism</keyword>
<dbReference type="InterPro" id="IPR000772">
    <property type="entry name" value="Ricin_B_lectin"/>
</dbReference>
<keyword evidence="11" id="KW-0961">Cell wall biogenesis/degradation</keyword>
<keyword evidence="6" id="KW-0732">Signal</keyword>
<keyword evidence="10" id="KW-0449">Lipoprotein</keyword>
<dbReference type="Gene3D" id="3.20.20.370">
    <property type="entry name" value="Glycoside hydrolase/deacetylase"/>
    <property type="match status" value="1"/>
</dbReference>
<dbReference type="GO" id="GO:0046872">
    <property type="term" value="F:metal ion binding"/>
    <property type="evidence" value="ECO:0007669"/>
    <property type="project" value="UniProtKB-KW"/>
</dbReference>
<keyword evidence="3" id="KW-1003">Cell membrane</keyword>
<name>A0AAD7A0T9_9AGAR</name>
<dbReference type="EMBL" id="JARIHO010000019">
    <property type="protein sequence ID" value="KAJ7347286.1"/>
    <property type="molecule type" value="Genomic_DNA"/>
</dbReference>
<evidence type="ECO:0000256" key="7">
    <source>
        <dbReference type="ARBA" id="ARBA00022801"/>
    </source>
</evidence>
<organism evidence="13 14">
    <name type="scientific">Mycena albidolilacea</name>
    <dbReference type="NCBI Taxonomy" id="1033008"/>
    <lineage>
        <taxon>Eukaryota</taxon>
        <taxon>Fungi</taxon>
        <taxon>Dikarya</taxon>
        <taxon>Basidiomycota</taxon>
        <taxon>Agaricomycotina</taxon>
        <taxon>Agaricomycetes</taxon>
        <taxon>Agaricomycetidae</taxon>
        <taxon>Agaricales</taxon>
        <taxon>Marasmiineae</taxon>
        <taxon>Mycenaceae</taxon>
        <taxon>Mycena</taxon>
    </lineage>
</organism>
<gene>
    <name evidence="13" type="ORF">DFH08DRAFT_867705</name>
</gene>
<dbReference type="GO" id="GO:0005975">
    <property type="term" value="P:carbohydrate metabolic process"/>
    <property type="evidence" value="ECO:0007669"/>
    <property type="project" value="InterPro"/>
</dbReference>
<evidence type="ECO:0000256" key="9">
    <source>
        <dbReference type="ARBA" id="ARBA00023277"/>
    </source>
</evidence>
<evidence type="ECO:0000259" key="12">
    <source>
        <dbReference type="PROSITE" id="PS51677"/>
    </source>
</evidence>
<proteinExistence type="predicted"/>
<dbReference type="SUPFAM" id="SSF88713">
    <property type="entry name" value="Glycoside hydrolase/deacetylase"/>
    <property type="match status" value="1"/>
</dbReference>
<dbReference type="Gene3D" id="2.80.10.50">
    <property type="match status" value="2"/>
</dbReference>
<comment type="cofactor">
    <cofactor evidence="1">
        <name>Co(2+)</name>
        <dbReference type="ChEBI" id="CHEBI:48828"/>
    </cofactor>
</comment>
<dbReference type="GO" id="GO:0098552">
    <property type="term" value="C:side of membrane"/>
    <property type="evidence" value="ECO:0007669"/>
    <property type="project" value="UniProtKB-KW"/>
</dbReference>
<reference evidence="13" key="1">
    <citation type="submission" date="2023-03" db="EMBL/GenBank/DDBJ databases">
        <title>Massive genome expansion in bonnet fungi (Mycena s.s.) driven by repeated elements and novel gene families across ecological guilds.</title>
        <authorList>
            <consortium name="Lawrence Berkeley National Laboratory"/>
            <person name="Harder C.B."/>
            <person name="Miyauchi S."/>
            <person name="Viragh M."/>
            <person name="Kuo A."/>
            <person name="Thoen E."/>
            <person name="Andreopoulos B."/>
            <person name="Lu D."/>
            <person name="Skrede I."/>
            <person name="Drula E."/>
            <person name="Henrissat B."/>
            <person name="Morin E."/>
            <person name="Kohler A."/>
            <person name="Barry K."/>
            <person name="LaButti K."/>
            <person name="Morin E."/>
            <person name="Salamov A."/>
            <person name="Lipzen A."/>
            <person name="Mereny Z."/>
            <person name="Hegedus B."/>
            <person name="Baldrian P."/>
            <person name="Stursova M."/>
            <person name="Weitz H."/>
            <person name="Taylor A."/>
            <person name="Grigoriev I.V."/>
            <person name="Nagy L.G."/>
            <person name="Martin F."/>
            <person name="Kauserud H."/>
        </authorList>
    </citation>
    <scope>NUCLEOTIDE SEQUENCE</scope>
    <source>
        <strain evidence="13">CBHHK002</strain>
    </source>
</reference>
<dbReference type="Pfam" id="PF00652">
    <property type="entry name" value="Ricin_B_lectin"/>
    <property type="match status" value="1"/>
</dbReference>
<dbReference type="CDD" id="cd10951">
    <property type="entry name" value="CE4_ClCDA_like"/>
    <property type="match status" value="1"/>
</dbReference>
<evidence type="ECO:0000256" key="8">
    <source>
        <dbReference type="ARBA" id="ARBA00023136"/>
    </source>
</evidence>
<keyword evidence="8" id="KW-0472">Membrane</keyword>
<accession>A0AAD7A0T9</accession>
<dbReference type="PROSITE" id="PS51677">
    <property type="entry name" value="NODB"/>
    <property type="match status" value="1"/>
</dbReference>
<keyword evidence="5" id="KW-0479">Metal-binding</keyword>
<evidence type="ECO:0000256" key="3">
    <source>
        <dbReference type="ARBA" id="ARBA00022475"/>
    </source>
</evidence>
<dbReference type="InterPro" id="IPR002509">
    <property type="entry name" value="NODB_dom"/>
</dbReference>
<evidence type="ECO:0000256" key="5">
    <source>
        <dbReference type="ARBA" id="ARBA00022723"/>
    </source>
</evidence>
<evidence type="ECO:0000256" key="6">
    <source>
        <dbReference type="ARBA" id="ARBA00022729"/>
    </source>
</evidence>
<protein>
    <recommendedName>
        <fullName evidence="12">NodB homology domain-containing protein</fullName>
    </recommendedName>
</protein>
<dbReference type="GO" id="GO:0005886">
    <property type="term" value="C:plasma membrane"/>
    <property type="evidence" value="ECO:0007669"/>
    <property type="project" value="UniProtKB-SubCell"/>
</dbReference>